<organism evidence="1 2">
    <name type="scientific">Helianthus annuus</name>
    <name type="common">Common sunflower</name>
    <dbReference type="NCBI Taxonomy" id="4232"/>
    <lineage>
        <taxon>Eukaryota</taxon>
        <taxon>Viridiplantae</taxon>
        <taxon>Streptophyta</taxon>
        <taxon>Embryophyta</taxon>
        <taxon>Tracheophyta</taxon>
        <taxon>Spermatophyta</taxon>
        <taxon>Magnoliopsida</taxon>
        <taxon>eudicotyledons</taxon>
        <taxon>Gunneridae</taxon>
        <taxon>Pentapetalae</taxon>
        <taxon>asterids</taxon>
        <taxon>campanulids</taxon>
        <taxon>Asterales</taxon>
        <taxon>Asteraceae</taxon>
        <taxon>Asteroideae</taxon>
        <taxon>Heliantheae alliance</taxon>
        <taxon>Heliantheae</taxon>
        <taxon>Helianthus</taxon>
    </lineage>
</organism>
<dbReference type="EMBL" id="MNCJ02000324">
    <property type="protein sequence ID" value="KAF5793362.1"/>
    <property type="molecule type" value="Genomic_DNA"/>
</dbReference>
<evidence type="ECO:0000313" key="2">
    <source>
        <dbReference type="Proteomes" id="UP000215914"/>
    </source>
</evidence>
<reference evidence="1" key="2">
    <citation type="submission" date="2020-06" db="EMBL/GenBank/DDBJ databases">
        <title>Helianthus annuus Genome sequencing and assembly Release 2.</title>
        <authorList>
            <person name="Gouzy J."/>
            <person name="Langlade N."/>
            <person name="Munos S."/>
        </authorList>
    </citation>
    <scope>NUCLEOTIDE SEQUENCE</scope>
    <source>
        <tissue evidence="1">Leaves</tissue>
    </source>
</reference>
<proteinExistence type="predicted"/>
<keyword evidence="2" id="KW-1185">Reference proteome</keyword>
<dbReference type="Proteomes" id="UP000215914">
    <property type="component" value="Unassembled WGS sequence"/>
</dbReference>
<evidence type="ECO:0000313" key="1">
    <source>
        <dbReference type="EMBL" id="KAF5793362.1"/>
    </source>
</evidence>
<name>A0A9K3IAY5_HELAN</name>
<protein>
    <submittedName>
        <fullName evidence="1">Uncharacterized protein</fullName>
    </submittedName>
</protein>
<dbReference type="Gramene" id="mRNA:HanXRQr2_Chr09g0416591">
    <property type="protein sequence ID" value="CDS:HanXRQr2_Chr09g0416591.1"/>
    <property type="gene ID" value="HanXRQr2_Chr09g0416591"/>
</dbReference>
<gene>
    <name evidence="1" type="ORF">HanXRQr2_Chr09g0416591</name>
</gene>
<sequence length="115" mass="13537">MDHNPRVIHCSHPFRSTDENTLSKTQNLYTLDTYKERQNFKKKSFLKIFLHAHRKLPSCSPEQPLYSQLRIRKDMHGSPMLYGKSFTPALDPVTTSFRNLNICSLMKRRSIDLKL</sequence>
<accession>A0A9K3IAY5</accession>
<reference evidence="1" key="1">
    <citation type="journal article" date="2017" name="Nature">
        <title>The sunflower genome provides insights into oil metabolism, flowering and Asterid evolution.</title>
        <authorList>
            <person name="Badouin H."/>
            <person name="Gouzy J."/>
            <person name="Grassa C.J."/>
            <person name="Murat F."/>
            <person name="Staton S.E."/>
            <person name="Cottret L."/>
            <person name="Lelandais-Briere C."/>
            <person name="Owens G.L."/>
            <person name="Carrere S."/>
            <person name="Mayjonade B."/>
            <person name="Legrand L."/>
            <person name="Gill N."/>
            <person name="Kane N.C."/>
            <person name="Bowers J.E."/>
            <person name="Hubner S."/>
            <person name="Bellec A."/>
            <person name="Berard A."/>
            <person name="Berges H."/>
            <person name="Blanchet N."/>
            <person name="Boniface M.C."/>
            <person name="Brunel D."/>
            <person name="Catrice O."/>
            <person name="Chaidir N."/>
            <person name="Claudel C."/>
            <person name="Donnadieu C."/>
            <person name="Faraut T."/>
            <person name="Fievet G."/>
            <person name="Helmstetter N."/>
            <person name="King M."/>
            <person name="Knapp S.J."/>
            <person name="Lai Z."/>
            <person name="Le Paslier M.C."/>
            <person name="Lippi Y."/>
            <person name="Lorenzon L."/>
            <person name="Mandel J.R."/>
            <person name="Marage G."/>
            <person name="Marchand G."/>
            <person name="Marquand E."/>
            <person name="Bret-Mestries E."/>
            <person name="Morien E."/>
            <person name="Nambeesan S."/>
            <person name="Nguyen T."/>
            <person name="Pegot-Espagnet P."/>
            <person name="Pouilly N."/>
            <person name="Raftis F."/>
            <person name="Sallet E."/>
            <person name="Schiex T."/>
            <person name="Thomas J."/>
            <person name="Vandecasteele C."/>
            <person name="Vares D."/>
            <person name="Vear F."/>
            <person name="Vautrin S."/>
            <person name="Crespi M."/>
            <person name="Mangin B."/>
            <person name="Burke J.M."/>
            <person name="Salse J."/>
            <person name="Munos S."/>
            <person name="Vincourt P."/>
            <person name="Rieseberg L.H."/>
            <person name="Langlade N.B."/>
        </authorList>
    </citation>
    <scope>NUCLEOTIDE SEQUENCE</scope>
    <source>
        <tissue evidence="1">Leaves</tissue>
    </source>
</reference>
<comment type="caution">
    <text evidence="1">The sequence shown here is derived from an EMBL/GenBank/DDBJ whole genome shotgun (WGS) entry which is preliminary data.</text>
</comment>
<dbReference type="AlphaFoldDB" id="A0A9K3IAY5"/>